<evidence type="ECO:0000313" key="3">
    <source>
        <dbReference type="Proteomes" id="UP000441336"/>
    </source>
</evidence>
<dbReference type="RefSeq" id="WP_157561744.1">
    <property type="nucleotide sequence ID" value="NZ_WQKZ01000001.1"/>
</dbReference>
<dbReference type="AlphaFoldDB" id="A0A7K1T987"/>
<reference evidence="2 3" key="1">
    <citation type="submission" date="2019-12" db="EMBL/GenBank/DDBJ databases">
        <title>Hymenobacter sp. HMF4947 Genome sequencing and assembly.</title>
        <authorList>
            <person name="Kang H."/>
            <person name="Cha I."/>
            <person name="Kim H."/>
            <person name="Joh K."/>
        </authorList>
    </citation>
    <scope>NUCLEOTIDE SEQUENCE [LARGE SCALE GENOMIC DNA]</scope>
    <source>
        <strain evidence="2 3">HMF4947</strain>
    </source>
</reference>
<feature type="chain" id="PRO_5029613917" description="Cytochrome c domain-containing protein" evidence="1">
    <location>
        <begin position="20"/>
        <end position="125"/>
    </location>
</feature>
<dbReference type="InterPro" id="IPR036909">
    <property type="entry name" value="Cyt_c-like_dom_sf"/>
</dbReference>
<dbReference type="GO" id="GO:0020037">
    <property type="term" value="F:heme binding"/>
    <property type="evidence" value="ECO:0007669"/>
    <property type="project" value="InterPro"/>
</dbReference>
<dbReference type="GO" id="GO:0009055">
    <property type="term" value="F:electron transfer activity"/>
    <property type="evidence" value="ECO:0007669"/>
    <property type="project" value="InterPro"/>
</dbReference>
<evidence type="ECO:0000313" key="2">
    <source>
        <dbReference type="EMBL" id="MVN74974.1"/>
    </source>
</evidence>
<feature type="signal peptide" evidence="1">
    <location>
        <begin position="1"/>
        <end position="19"/>
    </location>
</feature>
<keyword evidence="1" id="KW-0732">Signal</keyword>
<dbReference type="Proteomes" id="UP000441336">
    <property type="component" value="Unassembled WGS sequence"/>
</dbReference>
<organism evidence="2 3">
    <name type="scientific">Hymenobacter ginkgonis</name>
    <dbReference type="NCBI Taxonomy" id="2682976"/>
    <lineage>
        <taxon>Bacteria</taxon>
        <taxon>Pseudomonadati</taxon>
        <taxon>Bacteroidota</taxon>
        <taxon>Cytophagia</taxon>
        <taxon>Cytophagales</taxon>
        <taxon>Hymenobacteraceae</taxon>
        <taxon>Hymenobacter</taxon>
    </lineage>
</organism>
<keyword evidence="3" id="KW-1185">Reference proteome</keyword>
<gene>
    <name evidence="2" type="ORF">GO988_01400</name>
</gene>
<comment type="caution">
    <text evidence="2">The sequence shown here is derived from an EMBL/GenBank/DDBJ whole genome shotgun (WGS) entry which is preliminary data.</text>
</comment>
<name>A0A7K1T987_9BACT</name>
<dbReference type="PROSITE" id="PS51257">
    <property type="entry name" value="PROKAR_LIPOPROTEIN"/>
    <property type="match status" value="1"/>
</dbReference>
<sequence>MLIKYLLVASAACLLGACASQNGEDLYAASPLPAPSCDPGPVTYALTVAPLLQQQCTRCHNSTQLASGLNLSLYAQVKAVATNGSLLGTVNHDPGFPAMPQGGAKLSDCDIGHLRQWVAAGAPNN</sequence>
<dbReference type="EMBL" id="WQKZ01000001">
    <property type="protein sequence ID" value="MVN74974.1"/>
    <property type="molecule type" value="Genomic_DNA"/>
</dbReference>
<evidence type="ECO:0000256" key="1">
    <source>
        <dbReference type="SAM" id="SignalP"/>
    </source>
</evidence>
<proteinExistence type="predicted"/>
<accession>A0A7K1T987</accession>
<protein>
    <recommendedName>
        <fullName evidence="4">Cytochrome c domain-containing protein</fullName>
    </recommendedName>
</protein>
<evidence type="ECO:0008006" key="4">
    <source>
        <dbReference type="Google" id="ProtNLM"/>
    </source>
</evidence>
<dbReference type="SUPFAM" id="SSF46626">
    <property type="entry name" value="Cytochrome c"/>
    <property type="match status" value="1"/>
</dbReference>